<feature type="binding site" evidence="8">
    <location>
        <position position="406"/>
    </location>
    <ligand>
        <name>Mg(2+)</name>
        <dbReference type="ChEBI" id="CHEBI:18420"/>
        <label>2</label>
    </ligand>
</feature>
<evidence type="ECO:0000256" key="2">
    <source>
        <dbReference type="ARBA" id="ARBA00022679"/>
    </source>
</evidence>
<dbReference type="GO" id="GO:0039694">
    <property type="term" value="P:viral RNA genome replication"/>
    <property type="evidence" value="ECO:0007669"/>
    <property type="project" value="InterPro"/>
</dbReference>
<comment type="cofactor">
    <cofactor evidence="8">
        <name>Mg(2+)</name>
        <dbReference type="ChEBI" id="CHEBI:18420"/>
    </cofactor>
    <text evidence="8">Binds 2 Mg(2+) per subunit.</text>
</comment>
<dbReference type="EMBL" id="KX883493">
    <property type="protein sequence ID" value="APG77055.1"/>
    <property type="molecule type" value="Genomic_RNA"/>
</dbReference>
<dbReference type="InterPro" id="IPR007096">
    <property type="entry name" value="RNA-dir_Rpol_cat_phage"/>
</dbReference>
<dbReference type="Pfam" id="PF03431">
    <property type="entry name" value="RNA_replicase_B"/>
    <property type="match status" value="1"/>
</dbReference>
<accession>A0A1L3KIC0</accession>
<evidence type="ECO:0000256" key="7">
    <source>
        <dbReference type="ARBA" id="ARBA00048744"/>
    </source>
</evidence>
<feature type="binding site" evidence="8">
    <location>
        <position position="405"/>
    </location>
    <ligand>
        <name>Mg(2+)</name>
        <dbReference type="ChEBI" id="CHEBI:18420"/>
        <label>2</label>
    </ligand>
</feature>
<keyword evidence="4" id="KW-0547">Nucleotide-binding</keyword>
<keyword evidence="5" id="KW-0693">Viral RNA replication</keyword>
<evidence type="ECO:0000256" key="5">
    <source>
        <dbReference type="ARBA" id="ARBA00022953"/>
    </source>
</evidence>
<keyword evidence="8" id="KW-0460">Magnesium</keyword>
<keyword evidence="3" id="KW-0548">Nucleotidyltransferase</keyword>
<feature type="binding site" evidence="8">
    <location>
        <position position="308"/>
    </location>
    <ligand>
        <name>Mg(2+)</name>
        <dbReference type="ChEBI" id="CHEBI:18420"/>
        <label>2</label>
    </ligand>
</feature>
<comment type="catalytic activity">
    <reaction evidence="7">
        <text>RNA(n) + a ribonucleoside 5'-triphosphate = RNA(n+1) + diphosphate</text>
        <dbReference type="Rhea" id="RHEA:21248"/>
        <dbReference type="Rhea" id="RHEA-COMP:14527"/>
        <dbReference type="Rhea" id="RHEA-COMP:17342"/>
        <dbReference type="ChEBI" id="CHEBI:33019"/>
        <dbReference type="ChEBI" id="CHEBI:61557"/>
        <dbReference type="ChEBI" id="CHEBI:140395"/>
        <dbReference type="EC" id="2.7.7.48"/>
    </reaction>
</comment>
<dbReference type="InterPro" id="IPR043502">
    <property type="entry name" value="DNA/RNA_pol_sf"/>
</dbReference>
<evidence type="ECO:0000256" key="4">
    <source>
        <dbReference type="ARBA" id="ARBA00022741"/>
    </source>
</evidence>
<dbReference type="GO" id="GO:0000166">
    <property type="term" value="F:nucleotide binding"/>
    <property type="evidence" value="ECO:0007669"/>
    <property type="project" value="UniProtKB-KW"/>
</dbReference>
<dbReference type="InterPro" id="IPR005093">
    <property type="entry name" value="RNArep_beta"/>
</dbReference>
<evidence type="ECO:0000259" key="9">
    <source>
        <dbReference type="PROSITE" id="PS50522"/>
    </source>
</evidence>
<evidence type="ECO:0000256" key="8">
    <source>
        <dbReference type="PIRSR" id="PIRSR605093-1"/>
    </source>
</evidence>
<feature type="domain" description="RdRp catalytic" evidence="9">
    <location>
        <begin position="293"/>
        <end position="437"/>
    </location>
</feature>
<dbReference type="EC" id="2.7.7.48" evidence="1"/>
<protein>
    <recommendedName>
        <fullName evidence="1">RNA-directed RNA polymerase</fullName>
        <ecNumber evidence="1">2.7.7.48</ecNumber>
    </recommendedName>
    <alternativeName>
        <fullName evidence="6">RNA replicase beta chain</fullName>
    </alternativeName>
</protein>
<keyword evidence="2" id="KW-0808">Transferase</keyword>
<dbReference type="PROSITE" id="PS50522">
    <property type="entry name" value="RDRP_PHAGE"/>
    <property type="match status" value="1"/>
</dbReference>
<dbReference type="SUPFAM" id="SSF56672">
    <property type="entry name" value="DNA/RNA polymerases"/>
    <property type="match status" value="1"/>
</dbReference>
<evidence type="ECO:0000256" key="6">
    <source>
        <dbReference type="ARBA" id="ARBA00030248"/>
    </source>
</evidence>
<evidence type="ECO:0000256" key="3">
    <source>
        <dbReference type="ARBA" id="ARBA00022695"/>
    </source>
</evidence>
<keyword evidence="8" id="KW-0479">Metal-binding</keyword>
<reference evidence="10" key="1">
    <citation type="journal article" date="2016" name="Nature">
        <title>Redefining the invertebrate RNA virosphere.</title>
        <authorList>
            <person name="Shi M."/>
            <person name="Lin X.D."/>
            <person name="Tian J.H."/>
            <person name="Chen L.J."/>
            <person name="Chen X."/>
            <person name="Li C.X."/>
            <person name="Qin X.C."/>
            <person name="Li J."/>
            <person name="Cao J.P."/>
            <person name="Eden J.S."/>
            <person name="Buchmann J."/>
            <person name="Wang W."/>
            <person name="Xu J."/>
            <person name="Holmes E.C."/>
            <person name="Zhang Y.Z."/>
        </authorList>
    </citation>
    <scope>NUCLEOTIDE SEQUENCE</scope>
    <source>
        <strain evidence="10">BHTSS17966</strain>
    </source>
</reference>
<evidence type="ECO:0000256" key="1">
    <source>
        <dbReference type="ARBA" id="ARBA00012494"/>
    </source>
</evidence>
<dbReference type="GO" id="GO:0046872">
    <property type="term" value="F:metal ion binding"/>
    <property type="evidence" value="ECO:0007669"/>
    <property type="project" value="UniProtKB-KW"/>
</dbReference>
<evidence type="ECO:0000313" key="10">
    <source>
        <dbReference type="EMBL" id="APG77055.1"/>
    </source>
</evidence>
<name>A0A1L3KIC0_9VIRU</name>
<dbReference type="GO" id="GO:0003968">
    <property type="term" value="F:RNA-directed RNA polymerase activity"/>
    <property type="evidence" value="ECO:0007669"/>
    <property type="project" value="UniProtKB-EC"/>
</dbReference>
<organism evidence="10">
    <name type="scientific">Beihai levi-like virus 9</name>
    <dbReference type="NCBI Taxonomy" id="1922427"/>
    <lineage>
        <taxon>Viruses</taxon>
        <taxon>Riboviria</taxon>
    </lineage>
</organism>
<sequence>MTLEHFVVPEPLLQVCYDLCREYPEHTMRIARYLLDLNLRCKTRGVDRTLCIDLPKQGKIYDKGLSTGTICRTNDGMYNGTEYRKNSGITPILELTFRRVGERWVLRHPTDPTLVFYSRTLLYSSKKLKRKAPDEVQREGERSFFDLDSKVTEVSLPSKDLRDLRAIAARIIPLSIPTWNDLDFRHGPGAVSDVSIKRKDKFSFPTWTHKLNRWFPYKEFSGHRYGYSGILKGLTNYGKVCSVPKTLDKVRVITVEPASNQFFQQGLRGFLVGNLTAIASQSIDTSSQEASKTAACKASVDGLSATVDLKSASDYLSLDLFEICFDVNPVLRDMLLACRTDKVRSPEGSLHTLRKYAGQGNATTFIVQSLIYTILCILAILRDENLKATRNNIRRAGKKVRVFGDDILLPSANLLTFSRILCDCGLKVNTDKTHHNGFFREACGGDYFRGYDVTPFYLKAFRPEKDPEGLVSWLSVANNAYAKGLLQTSAWMRDHGPHNIPVNSPSGFGYVSRLPYRFSPFRARWNRELHRLEFWELLPISRPTLRPSELTYGRLYKYFVEKPNHFVKWEGDLTIGTTVEIKRRWVA</sequence>
<proteinExistence type="predicted"/>